<sequence length="583" mass="58402">MATPGAMERVASLAARIPGASGAVKLAASLAAPAQAQLALLLEAIVAAGESRSALGVGQGSSEANSGPAPSEKTGTGFATLPAMPWTSPRAKADVEVCEDAWLLHGTKAGTVVLERSNVVRACCVDVTSASGSRTGVFIAFALRQPVNVGLKAPASTLSLLLPAPAEARDGTSSKPPAAALALPSSVSLGRSVSPGSLAMPLEDACNAAAVRVESMAADKQVTRLEVDAGDGHRLVRALLACVFGAPDSVDKAVFASSSGAGSVACVKHTTQGSLWMLRNGLAFGPRTGAMYLGFSDFASVSVGRHGSLGSTFDLNIALAEGAAPSVQPRELSFGMIPSADLKPVQAWMAFVARALGGTVRADGDDETAAAAAAPATGQRGGSGDGDDDDDDDDDDDEFGAGSESDSSSDESTSGDEPASDADQGEDDAASEEDEESEEEQAAKGAVAAAAEHSPPARRPRRGAAAAAAAAISAHEAARAAKRQARPQEEDGGVADPSKRPRLAGDGVGAAAASGQETREAAAGRLSTTARSATAAAAEETGPSEEDLGSQDTESETSEDEDEADGDGDDSESDGDGFIVDDE</sequence>
<reference evidence="4" key="1">
    <citation type="submission" date="2021-01" db="EMBL/GenBank/DDBJ databases">
        <authorList>
            <person name="Corre E."/>
            <person name="Pelletier E."/>
            <person name="Niang G."/>
            <person name="Scheremetjew M."/>
            <person name="Finn R."/>
            <person name="Kale V."/>
            <person name="Holt S."/>
            <person name="Cochrane G."/>
            <person name="Meng A."/>
            <person name="Brown T."/>
            <person name="Cohen L."/>
        </authorList>
    </citation>
    <scope>NUCLEOTIDE SEQUENCE</scope>
    <source>
        <strain evidence="4">E4-10</strain>
    </source>
</reference>
<name>A0A7S0K062_CAFRO</name>
<dbReference type="GO" id="GO:0042393">
    <property type="term" value="F:histone binding"/>
    <property type="evidence" value="ECO:0007669"/>
    <property type="project" value="TreeGrafter"/>
</dbReference>
<feature type="compositionally biased region" description="Acidic residues" evidence="2">
    <location>
        <begin position="418"/>
        <end position="440"/>
    </location>
</feature>
<evidence type="ECO:0000313" key="4">
    <source>
        <dbReference type="EMBL" id="CAD8565240.1"/>
    </source>
</evidence>
<dbReference type="SMART" id="SM01287">
    <property type="entry name" value="Rtt106"/>
    <property type="match status" value="1"/>
</dbReference>
<evidence type="ECO:0000256" key="1">
    <source>
        <dbReference type="ARBA" id="ARBA00006159"/>
    </source>
</evidence>
<feature type="compositionally biased region" description="Low complexity" evidence="2">
    <location>
        <begin position="463"/>
        <end position="475"/>
    </location>
</feature>
<dbReference type="EMBL" id="HBET01014208">
    <property type="protein sequence ID" value="CAD8565240.1"/>
    <property type="molecule type" value="Transcribed_RNA"/>
</dbReference>
<feature type="compositionally biased region" description="Low complexity" evidence="2">
    <location>
        <begin position="443"/>
        <end position="454"/>
    </location>
</feature>
<dbReference type="PANTHER" id="PTHR45849">
    <property type="entry name" value="FACT COMPLEX SUBUNIT SSRP1"/>
    <property type="match status" value="1"/>
</dbReference>
<feature type="compositionally biased region" description="Acidic residues" evidence="2">
    <location>
        <begin position="385"/>
        <end position="399"/>
    </location>
</feature>
<dbReference type="InterPro" id="IPR013719">
    <property type="entry name" value="RTT106/SPT16-like_middle_dom"/>
</dbReference>
<accession>A0A7S0K062</accession>
<comment type="similarity">
    <text evidence="1">Belongs to the RTT106 family.</text>
</comment>
<feature type="region of interest" description="Disordered" evidence="2">
    <location>
        <begin position="366"/>
        <end position="583"/>
    </location>
</feature>
<dbReference type="GO" id="GO:0031491">
    <property type="term" value="F:nucleosome binding"/>
    <property type="evidence" value="ECO:0007669"/>
    <property type="project" value="TreeGrafter"/>
</dbReference>
<organism evidence="4">
    <name type="scientific">Cafeteria roenbergensis</name>
    <name type="common">Marine flagellate</name>
    <dbReference type="NCBI Taxonomy" id="33653"/>
    <lineage>
        <taxon>Eukaryota</taxon>
        <taxon>Sar</taxon>
        <taxon>Stramenopiles</taxon>
        <taxon>Bigyra</taxon>
        <taxon>Opalozoa</taxon>
        <taxon>Bicosoecida</taxon>
        <taxon>Cafeteriaceae</taxon>
        <taxon>Cafeteria</taxon>
    </lineage>
</organism>
<feature type="region of interest" description="Disordered" evidence="2">
    <location>
        <begin position="56"/>
        <end position="76"/>
    </location>
</feature>
<dbReference type="SUPFAM" id="SSF50729">
    <property type="entry name" value="PH domain-like"/>
    <property type="match status" value="1"/>
</dbReference>
<dbReference type="InterPro" id="IPR011993">
    <property type="entry name" value="PH-like_dom_sf"/>
</dbReference>
<dbReference type="PANTHER" id="PTHR45849:SF3">
    <property type="entry name" value="HISTONE CHAPERONE RTT106"/>
    <property type="match status" value="1"/>
</dbReference>
<dbReference type="InterPro" id="IPR050454">
    <property type="entry name" value="RTT106/SSRP1_HistChap/FACT"/>
</dbReference>
<protein>
    <recommendedName>
        <fullName evidence="3">Histone chaperone RTT106/FACT complex subunit SPT16-like middle domain-containing protein</fullName>
    </recommendedName>
</protein>
<proteinExistence type="inferred from homology"/>
<evidence type="ECO:0000256" key="2">
    <source>
        <dbReference type="SAM" id="MobiDB-lite"/>
    </source>
</evidence>
<gene>
    <name evidence="4" type="ORF">CROE0942_LOCUS9618</name>
</gene>
<feature type="compositionally biased region" description="Acidic residues" evidence="2">
    <location>
        <begin position="542"/>
        <end position="583"/>
    </location>
</feature>
<dbReference type="Gene3D" id="2.30.29.30">
    <property type="entry name" value="Pleckstrin-homology domain (PH domain)/Phosphotyrosine-binding domain (PTB)"/>
    <property type="match status" value="1"/>
</dbReference>
<feature type="domain" description="Histone chaperone RTT106/FACT complex subunit SPT16-like middle" evidence="3">
    <location>
        <begin position="264"/>
        <end position="356"/>
    </location>
</feature>
<feature type="compositionally biased region" description="Low complexity" evidence="2">
    <location>
        <begin position="400"/>
        <end position="417"/>
    </location>
</feature>
<feature type="compositionally biased region" description="Low complexity" evidence="2">
    <location>
        <begin position="523"/>
        <end position="541"/>
    </location>
</feature>
<evidence type="ECO:0000259" key="3">
    <source>
        <dbReference type="SMART" id="SM01287"/>
    </source>
</evidence>
<dbReference type="Pfam" id="PF08512">
    <property type="entry name" value="Rttp106-like_middle"/>
    <property type="match status" value="1"/>
</dbReference>
<dbReference type="AlphaFoldDB" id="A0A7S0K062"/>